<sequence length="298" mass="32962">MPPKKKARSSTAAATPSATATPRDDDAMDINTPAAGTTPVPAPPAAQPPKPKFDPSDPWTDDQVASLFKGVIQWKPAGMHKHFRIIAISEHLRNHGFDPFKNPHTRIPGIWAKLRTFYDLDAIDERENSLDPPEEWGKPRRYKDFSLPRDDYGDLMLQAAIAPPGDPPSSPPEWDPNEPSEERRKRKRTEAGTKTRSSTVEDTDNETSAPSPVRKSARGARSAKRAASKARKTKEESPDEDESEEEEDDEEEESGDEEEGSDEEEAEASTAKTGRGTRARPAPKAKPVARGRSRPSRR</sequence>
<evidence type="ECO:0000256" key="1">
    <source>
        <dbReference type="ARBA" id="ARBA00004123"/>
    </source>
</evidence>
<evidence type="ECO:0000256" key="4">
    <source>
        <dbReference type="ARBA" id="ARBA00023015"/>
    </source>
</evidence>
<dbReference type="InterPro" id="IPR012423">
    <property type="entry name" value="Eaf7/MRGBP"/>
</dbReference>
<feature type="compositionally biased region" description="Acidic residues" evidence="8">
    <location>
        <begin position="237"/>
        <end position="267"/>
    </location>
</feature>
<evidence type="ECO:0000256" key="8">
    <source>
        <dbReference type="SAM" id="MobiDB-lite"/>
    </source>
</evidence>
<dbReference type="GO" id="GO:0006357">
    <property type="term" value="P:regulation of transcription by RNA polymerase II"/>
    <property type="evidence" value="ECO:0007669"/>
    <property type="project" value="TreeGrafter"/>
</dbReference>
<feature type="region of interest" description="Disordered" evidence="8">
    <location>
        <begin position="1"/>
        <end position="60"/>
    </location>
</feature>
<feature type="compositionally biased region" description="Basic and acidic residues" evidence="8">
    <location>
        <begin position="128"/>
        <end position="152"/>
    </location>
</feature>
<feature type="compositionally biased region" description="Pro residues" evidence="8">
    <location>
        <begin position="164"/>
        <end position="174"/>
    </location>
</feature>
<dbReference type="Proteomes" id="UP000433876">
    <property type="component" value="Unassembled WGS sequence"/>
</dbReference>
<feature type="compositionally biased region" description="Basic residues" evidence="8">
    <location>
        <begin position="275"/>
        <end position="298"/>
    </location>
</feature>
<evidence type="ECO:0000256" key="2">
    <source>
        <dbReference type="ARBA" id="ARBA00007117"/>
    </source>
</evidence>
<gene>
    <name evidence="9" type="ORF">SMACR_01707</name>
</gene>
<protein>
    <recommendedName>
        <fullName evidence="11">CT20 family protein</fullName>
    </recommendedName>
</protein>
<dbReference type="OMA" id="QHTRIPY"/>
<evidence type="ECO:0000256" key="5">
    <source>
        <dbReference type="ARBA" id="ARBA00023163"/>
    </source>
</evidence>
<comment type="subcellular location">
    <subcellularLocation>
        <location evidence="1">Nucleus</location>
    </subcellularLocation>
</comment>
<organism evidence="9 10">
    <name type="scientific">Sordaria macrospora</name>
    <dbReference type="NCBI Taxonomy" id="5147"/>
    <lineage>
        <taxon>Eukaryota</taxon>
        <taxon>Fungi</taxon>
        <taxon>Dikarya</taxon>
        <taxon>Ascomycota</taxon>
        <taxon>Pezizomycotina</taxon>
        <taxon>Sordariomycetes</taxon>
        <taxon>Sordariomycetidae</taxon>
        <taxon>Sordariales</taxon>
        <taxon>Sordariaceae</taxon>
        <taxon>Sordaria</taxon>
    </lineage>
</organism>
<keyword evidence="5" id="KW-0804">Transcription</keyword>
<dbReference type="PANTHER" id="PTHR13581">
    <property type="entry name" value="MRG-BINDING PROTEIN"/>
    <property type="match status" value="1"/>
</dbReference>
<feature type="region of interest" description="Disordered" evidence="8">
    <location>
        <begin position="128"/>
        <end position="298"/>
    </location>
</feature>
<feature type="compositionally biased region" description="Pro residues" evidence="8">
    <location>
        <begin position="40"/>
        <end position="50"/>
    </location>
</feature>
<feature type="compositionally biased region" description="Basic residues" evidence="8">
    <location>
        <begin position="215"/>
        <end position="232"/>
    </location>
</feature>
<feature type="compositionally biased region" description="Low complexity" evidence="8">
    <location>
        <begin position="9"/>
        <end position="21"/>
    </location>
</feature>
<dbReference type="AlphaFoldDB" id="A0A8S8ZYI4"/>
<dbReference type="GO" id="GO:0005634">
    <property type="term" value="C:nucleus"/>
    <property type="evidence" value="ECO:0007669"/>
    <property type="project" value="UniProtKB-SubCell"/>
</dbReference>
<evidence type="ECO:0008006" key="11">
    <source>
        <dbReference type="Google" id="ProtNLM"/>
    </source>
</evidence>
<keyword evidence="4" id="KW-0805">Transcription regulation</keyword>
<evidence type="ECO:0000256" key="3">
    <source>
        <dbReference type="ARBA" id="ARBA00022853"/>
    </source>
</evidence>
<keyword evidence="3" id="KW-0156">Chromatin regulator</keyword>
<dbReference type="GO" id="GO:0035267">
    <property type="term" value="C:NuA4 histone acetyltransferase complex"/>
    <property type="evidence" value="ECO:0007669"/>
    <property type="project" value="TreeGrafter"/>
</dbReference>
<dbReference type="GO" id="GO:0006325">
    <property type="term" value="P:chromatin organization"/>
    <property type="evidence" value="ECO:0007669"/>
    <property type="project" value="UniProtKB-KW"/>
</dbReference>
<dbReference type="VEuPathDB" id="FungiDB:SMAC_01707"/>
<proteinExistence type="inferred from homology"/>
<evidence type="ECO:0000313" key="10">
    <source>
        <dbReference type="Proteomes" id="UP000433876"/>
    </source>
</evidence>
<comment type="caution">
    <text evidence="9">The sequence shown here is derived from an EMBL/GenBank/DDBJ whole genome shotgun (WGS) entry which is preliminary data.</text>
</comment>
<dbReference type="Pfam" id="PF07904">
    <property type="entry name" value="Eaf7"/>
    <property type="match status" value="1"/>
</dbReference>
<evidence type="ECO:0000256" key="7">
    <source>
        <dbReference type="ARBA" id="ARBA00025178"/>
    </source>
</evidence>
<name>A0A8S8ZYI4_SORMA</name>
<comment type="similarity">
    <text evidence="2">Belongs to the EAF7 family.</text>
</comment>
<dbReference type="EMBL" id="NMPR01000008">
    <property type="protein sequence ID" value="KAA8635887.1"/>
    <property type="molecule type" value="Genomic_DNA"/>
</dbReference>
<evidence type="ECO:0000256" key="6">
    <source>
        <dbReference type="ARBA" id="ARBA00023242"/>
    </source>
</evidence>
<dbReference type="PANTHER" id="PTHR13581:SF5">
    <property type="entry name" value="MRG_MORF4L-BINDING PROTEIN"/>
    <property type="match status" value="1"/>
</dbReference>
<comment type="function">
    <text evidence="7">Component of the NuA4 histone acetyltransferase complex which is involved in transcriptional activation of selected genes principally by acetylation of nucleosomal histone H4 and H2A. The NuA4 complex is also involved in DNA repair.</text>
</comment>
<reference evidence="9 10" key="1">
    <citation type="submission" date="2017-07" db="EMBL/GenBank/DDBJ databases">
        <title>Genome sequence of the Sordaria macrospora wild type strain R19027.</title>
        <authorList>
            <person name="Nowrousian M."/>
            <person name="Teichert I."/>
            <person name="Kueck U."/>
        </authorList>
    </citation>
    <scope>NUCLEOTIDE SEQUENCE [LARGE SCALE GENOMIC DNA]</scope>
    <source>
        <strain evidence="9 10">R19027</strain>
        <tissue evidence="9">Mycelium</tissue>
    </source>
</reference>
<accession>A0A8S8ZYI4</accession>
<keyword evidence="6" id="KW-0539">Nucleus</keyword>
<feature type="compositionally biased region" description="Polar residues" evidence="8">
    <location>
        <begin position="192"/>
        <end position="210"/>
    </location>
</feature>
<evidence type="ECO:0000313" key="9">
    <source>
        <dbReference type="EMBL" id="KAA8635887.1"/>
    </source>
</evidence>